<evidence type="ECO:0000256" key="5">
    <source>
        <dbReference type="ARBA" id="ARBA00022597"/>
    </source>
</evidence>
<dbReference type="EMBL" id="ONZI01000002">
    <property type="protein sequence ID" value="SPJ33852.1"/>
    <property type="molecule type" value="Genomic_DNA"/>
</dbReference>
<dbReference type="InterPro" id="IPR036259">
    <property type="entry name" value="MFS_trans_sf"/>
</dbReference>
<dbReference type="PROSITE" id="PS50850">
    <property type="entry name" value="MFS"/>
    <property type="match status" value="1"/>
</dbReference>
<evidence type="ECO:0000256" key="8">
    <source>
        <dbReference type="ARBA" id="ARBA00023136"/>
    </source>
</evidence>
<protein>
    <submittedName>
        <fullName evidence="12">Galactose-proton symporter</fullName>
    </submittedName>
</protein>
<reference evidence="13" key="1">
    <citation type="submission" date="2018-03" db="EMBL/GenBank/DDBJ databases">
        <authorList>
            <person name="Navarro De La Torre S."/>
        </authorList>
    </citation>
    <scope>NUCLEOTIDE SEQUENCE [LARGE SCALE GENOMIC DNA]</scope>
    <source>
        <strain evidence="13">EAod3</strain>
    </source>
</reference>
<dbReference type="Proteomes" id="UP000244934">
    <property type="component" value="Unassembled WGS sequence"/>
</dbReference>
<evidence type="ECO:0000256" key="7">
    <source>
        <dbReference type="ARBA" id="ARBA00022989"/>
    </source>
</evidence>
<dbReference type="FunFam" id="1.20.1250.20:FF:000218">
    <property type="entry name" value="facilitated trehalose transporter Tret1"/>
    <property type="match status" value="1"/>
</dbReference>
<comment type="similarity">
    <text evidence="2 9">Belongs to the major facilitator superfamily. Sugar transporter (TC 2.A.1.1) family.</text>
</comment>
<dbReference type="GO" id="GO:0022857">
    <property type="term" value="F:transmembrane transporter activity"/>
    <property type="evidence" value="ECO:0007669"/>
    <property type="project" value="InterPro"/>
</dbReference>
<dbReference type="PRINTS" id="PR00171">
    <property type="entry name" value="SUGRTRNSPORT"/>
</dbReference>
<sequence length="498" mass="53752">MSNIQTLLLILCLSCTQYHPSGYFMKSSTTATSSEPGGRIARPSMSTVYMIGGVAALAGLLFGMDIGVISGALPFIEHDFGVGDRQQEIIVSVMMLGAAMGACVSGTLSRRMGRKLTLTVSGVVFVAGALLSALAVSPEMLIVARLVLGVAVGISSYVAPIYLSEIAPEHIRGRLISFYQLMIMGGILLAYLTNTLFSYTGNWRGMLGIIAIPGVLLLLGMFFLPRSPRWLASSGRFDEARSVLMRLRGNDGQGVDEEMIRIRENLKVGDAGWKLFKRNPNFRRSTGLGVTLQFMQQFTGANVILYYAPRILEMAGFDSASEQLWGTVVIGLVMTLATLIAVGLVDRVGRKPLLYTGFTIMGFCMLALGGLFEYGLEGALTQYLALGILGTFVVSYAMSAAPMVWILCSEIQPLKGRDFGVACSTVTNWVANMIIGATFLTLINVLGNAITFWLYAALNFAFIAVTLLLVPETKGVALEKIEQALMAGQRLRHIGQKP</sequence>
<feature type="transmembrane region" description="Helical" evidence="10">
    <location>
        <begin position="352"/>
        <end position="372"/>
    </location>
</feature>
<name>A0A2R8CLZ4_9GAMM</name>
<gene>
    <name evidence="12" type="primary">galP_1</name>
    <name evidence="12" type="ORF">KSP9073_01876</name>
</gene>
<dbReference type="SUPFAM" id="SSF103473">
    <property type="entry name" value="MFS general substrate transporter"/>
    <property type="match status" value="1"/>
</dbReference>
<evidence type="ECO:0000313" key="12">
    <source>
        <dbReference type="EMBL" id="SPJ33852.1"/>
    </source>
</evidence>
<evidence type="ECO:0000313" key="13">
    <source>
        <dbReference type="Proteomes" id="UP000244934"/>
    </source>
</evidence>
<comment type="subcellular location">
    <subcellularLocation>
        <location evidence="1">Cell membrane</location>
        <topology evidence="1">Multi-pass membrane protein</topology>
    </subcellularLocation>
</comment>
<dbReference type="InterPro" id="IPR020846">
    <property type="entry name" value="MFS_dom"/>
</dbReference>
<evidence type="ECO:0000256" key="10">
    <source>
        <dbReference type="SAM" id="Phobius"/>
    </source>
</evidence>
<evidence type="ECO:0000256" key="6">
    <source>
        <dbReference type="ARBA" id="ARBA00022692"/>
    </source>
</evidence>
<keyword evidence="5" id="KW-0762">Sugar transport</keyword>
<keyword evidence="8 10" id="KW-0472">Membrane</keyword>
<dbReference type="AlphaFoldDB" id="A0A2R8CLZ4"/>
<feature type="transmembrane region" description="Helical" evidence="10">
    <location>
        <begin position="175"/>
        <end position="193"/>
    </location>
</feature>
<evidence type="ECO:0000256" key="2">
    <source>
        <dbReference type="ARBA" id="ARBA00010992"/>
    </source>
</evidence>
<dbReference type="PROSITE" id="PS00217">
    <property type="entry name" value="SUGAR_TRANSPORT_2"/>
    <property type="match status" value="1"/>
</dbReference>
<dbReference type="InterPro" id="IPR005828">
    <property type="entry name" value="MFS_sugar_transport-like"/>
</dbReference>
<feature type="transmembrane region" description="Helical" evidence="10">
    <location>
        <begin position="287"/>
        <end position="308"/>
    </location>
</feature>
<dbReference type="Pfam" id="PF00083">
    <property type="entry name" value="Sugar_tr"/>
    <property type="match status" value="1"/>
</dbReference>
<feature type="transmembrane region" description="Helical" evidence="10">
    <location>
        <begin position="452"/>
        <end position="470"/>
    </location>
</feature>
<feature type="transmembrane region" description="Helical" evidence="10">
    <location>
        <begin position="89"/>
        <end position="109"/>
    </location>
</feature>
<dbReference type="Gene3D" id="1.20.1250.20">
    <property type="entry name" value="MFS general substrate transporter like domains"/>
    <property type="match status" value="1"/>
</dbReference>
<dbReference type="CDD" id="cd17315">
    <property type="entry name" value="MFS_GLUT_like"/>
    <property type="match status" value="1"/>
</dbReference>
<keyword evidence="13" id="KW-1185">Reference proteome</keyword>
<dbReference type="GO" id="GO:0005886">
    <property type="term" value="C:plasma membrane"/>
    <property type="evidence" value="ECO:0007669"/>
    <property type="project" value="UniProtKB-SubCell"/>
</dbReference>
<dbReference type="PANTHER" id="PTHR48020:SF12">
    <property type="entry name" value="PROTON MYO-INOSITOL COTRANSPORTER"/>
    <property type="match status" value="1"/>
</dbReference>
<feature type="transmembrane region" description="Helical" evidence="10">
    <location>
        <begin position="419"/>
        <end position="446"/>
    </location>
</feature>
<feature type="transmembrane region" description="Helical" evidence="10">
    <location>
        <begin position="142"/>
        <end position="163"/>
    </location>
</feature>
<accession>A0A2R8CLZ4</accession>
<keyword evidence="3 9" id="KW-0813">Transport</keyword>
<dbReference type="InterPro" id="IPR005829">
    <property type="entry name" value="Sugar_transporter_CS"/>
</dbReference>
<evidence type="ECO:0000256" key="9">
    <source>
        <dbReference type="RuleBase" id="RU003346"/>
    </source>
</evidence>
<keyword evidence="4" id="KW-1003">Cell membrane</keyword>
<keyword evidence="6 10" id="KW-0812">Transmembrane</keyword>
<evidence type="ECO:0000256" key="3">
    <source>
        <dbReference type="ARBA" id="ARBA00022448"/>
    </source>
</evidence>
<feature type="transmembrane region" description="Helical" evidence="10">
    <location>
        <begin position="324"/>
        <end position="345"/>
    </location>
</feature>
<keyword evidence="7 10" id="KW-1133">Transmembrane helix</keyword>
<evidence type="ECO:0000259" key="11">
    <source>
        <dbReference type="PROSITE" id="PS50850"/>
    </source>
</evidence>
<feature type="domain" description="Major facilitator superfamily (MFS) profile" evidence="11">
    <location>
        <begin position="51"/>
        <end position="474"/>
    </location>
</feature>
<dbReference type="InterPro" id="IPR003663">
    <property type="entry name" value="Sugar/inositol_transpt"/>
</dbReference>
<proteinExistence type="inferred from homology"/>
<feature type="transmembrane region" description="Helical" evidence="10">
    <location>
        <begin position="48"/>
        <end position="69"/>
    </location>
</feature>
<evidence type="ECO:0000256" key="4">
    <source>
        <dbReference type="ARBA" id="ARBA00022475"/>
    </source>
</evidence>
<dbReference type="PANTHER" id="PTHR48020">
    <property type="entry name" value="PROTON MYO-INOSITOL COTRANSPORTER"/>
    <property type="match status" value="1"/>
</dbReference>
<feature type="transmembrane region" description="Helical" evidence="10">
    <location>
        <begin position="384"/>
        <end position="407"/>
    </location>
</feature>
<organism evidence="12 13">
    <name type="scientific">Kushneria phyllosphaerae</name>
    <dbReference type="NCBI Taxonomy" id="2100822"/>
    <lineage>
        <taxon>Bacteria</taxon>
        <taxon>Pseudomonadati</taxon>
        <taxon>Pseudomonadota</taxon>
        <taxon>Gammaproteobacteria</taxon>
        <taxon>Oceanospirillales</taxon>
        <taxon>Halomonadaceae</taxon>
        <taxon>Kushneria</taxon>
    </lineage>
</organism>
<feature type="transmembrane region" description="Helical" evidence="10">
    <location>
        <begin position="205"/>
        <end position="224"/>
    </location>
</feature>
<dbReference type="InterPro" id="IPR050814">
    <property type="entry name" value="Myo-inositol_Transporter"/>
</dbReference>
<dbReference type="NCBIfam" id="TIGR00879">
    <property type="entry name" value="SP"/>
    <property type="match status" value="1"/>
</dbReference>
<dbReference type="PROSITE" id="PS00216">
    <property type="entry name" value="SUGAR_TRANSPORT_1"/>
    <property type="match status" value="1"/>
</dbReference>
<feature type="transmembrane region" description="Helical" evidence="10">
    <location>
        <begin position="116"/>
        <end position="136"/>
    </location>
</feature>
<evidence type="ECO:0000256" key="1">
    <source>
        <dbReference type="ARBA" id="ARBA00004651"/>
    </source>
</evidence>